<evidence type="ECO:0000256" key="1">
    <source>
        <dbReference type="SAM" id="MobiDB-lite"/>
    </source>
</evidence>
<feature type="region of interest" description="Disordered" evidence="1">
    <location>
        <begin position="499"/>
        <end position="526"/>
    </location>
</feature>
<dbReference type="Proteomes" id="UP000655751">
    <property type="component" value="Unassembled WGS sequence"/>
</dbReference>
<dbReference type="InterPro" id="IPR051209">
    <property type="entry name" value="FAD-bind_Monooxygenase_sf"/>
</dbReference>
<organism evidence="2 3">
    <name type="scientific">Nocardia bovistercoris</name>
    <dbReference type="NCBI Taxonomy" id="2785916"/>
    <lineage>
        <taxon>Bacteria</taxon>
        <taxon>Bacillati</taxon>
        <taxon>Actinomycetota</taxon>
        <taxon>Actinomycetes</taxon>
        <taxon>Mycobacteriales</taxon>
        <taxon>Nocardiaceae</taxon>
        <taxon>Nocardia</taxon>
    </lineage>
</organism>
<gene>
    <name evidence="2" type="ORF">IT779_23550</name>
</gene>
<feature type="compositionally biased region" description="Polar residues" evidence="1">
    <location>
        <begin position="516"/>
        <end position="526"/>
    </location>
</feature>
<name>A0A931IEU4_9NOCA</name>
<protein>
    <submittedName>
        <fullName evidence="2">NAD(P)/FAD-dependent oxidoreductase</fullName>
    </submittedName>
</protein>
<dbReference type="PANTHER" id="PTHR42877">
    <property type="entry name" value="L-ORNITHINE N(5)-MONOOXYGENASE-RELATED"/>
    <property type="match status" value="1"/>
</dbReference>
<dbReference type="Pfam" id="PF13738">
    <property type="entry name" value="Pyr_redox_3"/>
    <property type="match status" value="1"/>
</dbReference>
<dbReference type="PANTHER" id="PTHR42877:SF4">
    <property type="entry name" value="FAD_NAD(P)-BINDING DOMAIN-CONTAINING PROTEIN-RELATED"/>
    <property type="match status" value="1"/>
</dbReference>
<dbReference type="EMBL" id="JADMLG010000010">
    <property type="protein sequence ID" value="MBH0779248.1"/>
    <property type="molecule type" value="Genomic_DNA"/>
</dbReference>
<evidence type="ECO:0000313" key="2">
    <source>
        <dbReference type="EMBL" id="MBH0779248.1"/>
    </source>
</evidence>
<dbReference type="Gene3D" id="3.50.50.60">
    <property type="entry name" value="FAD/NAD(P)-binding domain"/>
    <property type="match status" value="2"/>
</dbReference>
<comment type="caution">
    <text evidence="2">The sequence shown here is derived from an EMBL/GenBank/DDBJ whole genome shotgun (WGS) entry which is preliminary data.</text>
</comment>
<dbReference type="AlphaFoldDB" id="A0A931IEU4"/>
<dbReference type="InterPro" id="IPR036188">
    <property type="entry name" value="FAD/NAD-bd_sf"/>
</dbReference>
<keyword evidence="3" id="KW-1185">Reference proteome</keyword>
<proteinExistence type="predicted"/>
<reference evidence="2" key="1">
    <citation type="submission" date="2020-11" db="EMBL/GenBank/DDBJ databases">
        <title>Nocardia NEAU-351.nov., a novel actinomycete isolated from the cow dung.</title>
        <authorList>
            <person name="Zhang X."/>
        </authorList>
    </citation>
    <scope>NUCLEOTIDE SEQUENCE</scope>
    <source>
        <strain evidence="2">NEAU-351</strain>
    </source>
</reference>
<sequence length="526" mass="58348">MDSSNNRPDHEVAIIGGGFSGIGAAIALDAAGFGDYVVIEAGDGVGGAWHWNTYPGVGVDIPSFSYQFSFDQRADWSRVYAPGRELKVYADDLVDKYGVRPRLRLNSEVTACVFDSERHLWRIEIAGASPVTARFVIGATGVFAQPRDPDIAGLADFAGPRMHTARWDHGVDLRGKRVGIIGTGASAVQVIPEIATRVDQLVVFQRTPIWCLPKPDARIPGWLAALLRLPGGKFLPRWLSQAFVELTFPLPAQFGARFPLLGAAGRRQGLTHLRRQVDDPEVRAKLTPEYGLGCKRPSFHNSYLSTFNRDNVTLETTPIAAVTRDGVRHTDGTEHAVDVLVLATGFARFDDGVPPYPVFGRDGVALADFWQTNRHQAYEGVSVPGFPNMFSILGPYAFNGQSFFGLIETQMRHITRCLDRARREGATLVEIRTEANRRFFDEMLARRHTQIFWQASCSNANSYYFDRHGDVPFRPSTSFGAAIRSARFDLDDYRFETRTADPRPAAARKNQHTNDIHTPTTLAPNE</sequence>
<evidence type="ECO:0000313" key="3">
    <source>
        <dbReference type="Proteomes" id="UP000655751"/>
    </source>
</evidence>
<dbReference type="SUPFAM" id="SSF51905">
    <property type="entry name" value="FAD/NAD(P)-binding domain"/>
    <property type="match status" value="1"/>
</dbReference>
<accession>A0A931IEU4</accession>